<reference evidence="2 3" key="2">
    <citation type="submission" date="2019-09" db="EMBL/GenBank/DDBJ databases">
        <authorList>
            <person name="Jin C."/>
        </authorList>
    </citation>
    <scope>NUCLEOTIDE SEQUENCE [LARGE SCALE GENOMIC DNA]</scope>
    <source>
        <strain evidence="2 3">AN110305</strain>
    </source>
</reference>
<evidence type="ECO:0000259" key="1">
    <source>
        <dbReference type="Pfam" id="PF04149"/>
    </source>
</evidence>
<gene>
    <name evidence="2" type="ORF">F0L68_21515</name>
</gene>
<sequence length="99" mass="10637">MRKDIRDTGWLKSSYSGAATDNCVEVRWTKSSYSGGATDNCVEVGWFKSSHSGGADDNCVEVRLVADLVGVRDSKNPSAGALWVTSDAWTRFLTSTIAG</sequence>
<dbReference type="AlphaFoldDB" id="A0A5B2X7L9"/>
<dbReference type="Proteomes" id="UP000323454">
    <property type="component" value="Unassembled WGS sequence"/>
</dbReference>
<accession>A0A5B2X7L9</accession>
<name>A0A5B2X7L9_9PSEU</name>
<dbReference type="OrthoDB" id="3699524at2"/>
<feature type="domain" description="DUF397" evidence="1">
    <location>
        <begin position="27"/>
        <end position="44"/>
    </location>
</feature>
<keyword evidence="3" id="KW-1185">Reference proteome</keyword>
<comment type="caution">
    <text evidence="2">The sequence shown here is derived from an EMBL/GenBank/DDBJ whole genome shotgun (WGS) entry which is preliminary data.</text>
</comment>
<dbReference type="RefSeq" id="WP_149851421.1">
    <property type="nucleotide sequence ID" value="NZ_VUOB01000038.1"/>
</dbReference>
<dbReference type="Pfam" id="PF04149">
    <property type="entry name" value="DUF397"/>
    <property type="match status" value="3"/>
</dbReference>
<protein>
    <submittedName>
        <fullName evidence="2">DUF397 domain-containing protein</fullName>
    </submittedName>
</protein>
<proteinExistence type="predicted"/>
<evidence type="ECO:0000313" key="2">
    <source>
        <dbReference type="EMBL" id="KAA2259508.1"/>
    </source>
</evidence>
<dbReference type="InterPro" id="IPR007278">
    <property type="entry name" value="DUF397"/>
</dbReference>
<feature type="domain" description="DUF397" evidence="1">
    <location>
        <begin position="45"/>
        <end position="95"/>
    </location>
</feature>
<evidence type="ECO:0000313" key="3">
    <source>
        <dbReference type="Proteomes" id="UP000323454"/>
    </source>
</evidence>
<feature type="domain" description="DUF397" evidence="1">
    <location>
        <begin position="9"/>
        <end position="26"/>
    </location>
</feature>
<organism evidence="2 3">
    <name type="scientific">Solihabitans fulvus</name>
    <dbReference type="NCBI Taxonomy" id="1892852"/>
    <lineage>
        <taxon>Bacteria</taxon>
        <taxon>Bacillati</taxon>
        <taxon>Actinomycetota</taxon>
        <taxon>Actinomycetes</taxon>
        <taxon>Pseudonocardiales</taxon>
        <taxon>Pseudonocardiaceae</taxon>
        <taxon>Solihabitans</taxon>
    </lineage>
</organism>
<dbReference type="EMBL" id="VUOB01000038">
    <property type="protein sequence ID" value="KAA2259508.1"/>
    <property type="molecule type" value="Genomic_DNA"/>
</dbReference>
<reference evidence="2 3" key="1">
    <citation type="submission" date="2019-09" db="EMBL/GenBank/DDBJ databases">
        <title>Goodfellowia gen. nov., a new genus of the Pseudonocardineae related to Actinoalloteichus, containing Goodfellowia coeruleoviolacea gen. nov., comb. nov. gen. nov., comb. nov.</title>
        <authorList>
            <person name="Labeda D."/>
        </authorList>
    </citation>
    <scope>NUCLEOTIDE SEQUENCE [LARGE SCALE GENOMIC DNA]</scope>
    <source>
        <strain evidence="2 3">AN110305</strain>
    </source>
</reference>